<evidence type="ECO:0000259" key="2">
    <source>
        <dbReference type="PROSITE" id="PS51819"/>
    </source>
</evidence>
<keyword evidence="4" id="KW-1185">Reference proteome</keyword>
<sequence>MSLGNKKLAQVAIVVKDMELAVQRWAAVLGVDPPNIIVTDPGSEVNGTYRGKPTNDRAKLAFFDIGCVQLELIEPIGKDSAWYEGYDKRGESLHHIAFWTDDMRQSKTFLDEHGVTMIQRGDMGDGQYAYFDGQEQIGTMIELLEQKRTPLA</sequence>
<reference evidence="3 4" key="1">
    <citation type="journal article" date="2014" name="PLoS ONE">
        <title>The first complete genome sequence of the class fimbriimonadia in the phylum armatimonadetes.</title>
        <authorList>
            <person name="Hu Z.Y."/>
            <person name="Wang Y.Z."/>
            <person name="Im W.T."/>
            <person name="Wang S.Y."/>
            <person name="Zhao G.P."/>
            <person name="Zheng H.J."/>
            <person name="Quan Z.X."/>
        </authorList>
    </citation>
    <scope>NUCLEOTIDE SEQUENCE [LARGE SCALE GENOMIC DNA]</scope>
    <source>
        <strain evidence="3">Gsoil 348</strain>
    </source>
</reference>
<dbReference type="InterPro" id="IPR051785">
    <property type="entry name" value="MMCE/EMCE_epimerase"/>
</dbReference>
<dbReference type="Proteomes" id="UP000027982">
    <property type="component" value="Chromosome"/>
</dbReference>
<dbReference type="AlphaFoldDB" id="A0A068NSG5"/>
<keyword evidence="3" id="KW-0223">Dioxygenase</keyword>
<dbReference type="Gene3D" id="3.10.180.10">
    <property type="entry name" value="2,3-Dihydroxybiphenyl 1,2-Dioxygenase, domain 1"/>
    <property type="match status" value="1"/>
</dbReference>
<keyword evidence="3" id="KW-0560">Oxidoreductase</keyword>
<evidence type="ECO:0000313" key="3">
    <source>
        <dbReference type="EMBL" id="AIE85705.1"/>
    </source>
</evidence>
<dbReference type="PANTHER" id="PTHR43048:SF3">
    <property type="entry name" value="METHYLMALONYL-COA EPIMERASE, MITOCHONDRIAL"/>
    <property type="match status" value="1"/>
</dbReference>
<name>A0A068NSG5_FIMGI</name>
<proteinExistence type="predicted"/>
<dbReference type="InterPro" id="IPR037523">
    <property type="entry name" value="VOC_core"/>
</dbReference>
<dbReference type="Pfam" id="PF13669">
    <property type="entry name" value="Glyoxalase_4"/>
    <property type="match status" value="1"/>
</dbReference>
<evidence type="ECO:0000313" key="4">
    <source>
        <dbReference type="Proteomes" id="UP000027982"/>
    </source>
</evidence>
<dbReference type="KEGG" id="fgi:OP10G_2337"/>
<evidence type="ECO:0000256" key="1">
    <source>
        <dbReference type="ARBA" id="ARBA00022723"/>
    </source>
</evidence>
<dbReference type="RefSeq" id="WP_025225734.1">
    <property type="nucleotide sequence ID" value="NZ_CP007139.1"/>
</dbReference>
<dbReference type="eggNOG" id="COG0346">
    <property type="taxonomic scope" value="Bacteria"/>
</dbReference>
<feature type="domain" description="VOC" evidence="2">
    <location>
        <begin position="7"/>
        <end position="146"/>
    </location>
</feature>
<dbReference type="GO" id="GO:0004493">
    <property type="term" value="F:methylmalonyl-CoA epimerase activity"/>
    <property type="evidence" value="ECO:0007669"/>
    <property type="project" value="TreeGrafter"/>
</dbReference>
<organism evidence="3 4">
    <name type="scientific">Fimbriimonas ginsengisoli Gsoil 348</name>
    <dbReference type="NCBI Taxonomy" id="661478"/>
    <lineage>
        <taxon>Bacteria</taxon>
        <taxon>Bacillati</taxon>
        <taxon>Armatimonadota</taxon>
        <taxon>Fimbriimonadia</taxon>
        <taxon>Fimbriimonadales</taxon>
        <taxon>Fimbriimonadaceae</taxon>
        <taxon>Fimbriimonas</taxon>
    </lineage>
</organism>
<protein>
    <submittedName>
        <fullName evidence="3">Glyoxalase/bleomycin resistance protein/dioxygenase</fullName>
    </submittedName>
</protein>
<gene>
    <name evidence="3" type="ORF">OP10G_2337</name>
</gene>
<dbReference type="GO" id="GO:0046491">
    <property type="term" value="P:L-methylmalonyl-CoA metabolic process"/>
    <property type="evidence" value="ECO:0007669"/>
    <property type="project" value="TreeGrafter"/>
</dbReference>
<dbReference type="GO" id="GO:0046872">
    <property type="term" value="F:metal ion binding"/>
    <property type="evidence" value="ECO:0007669"/>
    <property type="project" value="UniProtKB-KW"/>
</dbReference>
<keyword evidence="1" id="KW-0479">Metal-binding</keyword>
<dbReference type="InterPro" id="IPR029068">
    <property type="entry name" value="Glyas_Bleomycin-R_OHBP_Dase"/>
</dbReference>
<dbReference type="EMBL" id="CP007139">
    <property type="protein sequence ID" value="AIE85705.1"/>
    <property type="molecule type" value="Genomic_DNA"/>
</dbReference>
<dbReference type="OrthoDB" id="9788468at2"/>
<dbReference type="PROSITE" id="PS51819">
    <property type="entry name" value="VOC"/>
    <property type="match status" value="1"/>
</dbReference>
<dbReference type="STRING" id="661478.OP10G_2337"/>
<dbReference type="PANTHER" id="PTHR43048">
    <property type="entry name" value="METHYLMALONYL-COA EPIMERASE"/>
    <property type="match status" value="1"/>
</dbReference>
<dbReference type="SUPFAM" id="SSF54593">
    <property type="entry name" value="Glyoxalase/Bleomycin resistance protein/Dihydroxybiphenyl dioxygenase"/>
    <property type="match status" value="1"/>
</dbReference>
<dbReference type="HOGENOM" id="CLU_046006_3_1_0"/>
<accession>A0A068NSG5</accession>
<dbReference type="GO" id="GO:0051213">
    <property type="term" value="F:dioxygenase activity"/>
    <property type="evidence" value="ECO:0007669"/>
    <property type="project" value="UniProtKB-KW"/>
</dbReference>